<organism evidence="1 2">
    <name type="scientific">Ureibacillus thermosphaericus</name>
    <dbReference type="NCBI Taxonomy" id="51173"/>
    <lineage>
        <taxon>Bacteria</taxon>
        <taxon>Bacillati</taxon>
        <taxon>Bacillota</taxon>
        <taxon>Bacilli</taxon>
        <taxon>Bacillales</taxon>
        <taxon>Caryophanaceae</taxon>
        <taxon>Ureibacillus</taxon>
    </lineage>
</organism>
<dbReference type="Proteomes" id="UP000557217">
    <property type="component" value="Unassembled WGS sequence"/>
</dbReference>
<comment type="caution">
    <text evidence="1">The sequence shown here is derived from an EMBL/GenBank/DDBJ whole genome shotgun (WGS) entry which is preliminary data.</text>
</comment>
<accession>A0A840PWH3</accession>
<evidence type="ECO:0000313" key="1">
    <source>
        <dbReference type="EMBL" id="MBB5149644.1"/>
    </source>
</evidence>
<reference evidence="1 2" key="1">
    <citation type="submission" date="2020-08" db="EMBL/GenBank/DDBJ databases">
        <title>Genomic Encyclopedia of Type Strains, Phase IV (KMG-IV): sequencing the most valuable type-strain genomes for metagenomic binning, comparative biology and taxonomic classification.</title>
        <authorList>
            <person name="Goeker M."/>
        </authorList>
    </citation>
    <scope>NUCLEOTIDE SEQUENCE [LARGE SCALE GENOMIC DNA]</scope>
    <source>
        <strain evidence="1 2">DSM 10633</strain>
    </source>
</reference>
<dbReference type="AlphaFoldDB" id="A0A840PWH3"/>
<sequence length="114" mass="13447">MNQFMELIQKLETSISQTEAFQKLKDTVDIVRDDEQARTIFTQFRDVQVKLQQKQMQGEELLEEEYLYFQKTAQLAQQNPKIMAMLEAEMELSRLIDEANRSLIKPIQSLYDGL</sequence>
<dbReference type="RefSeq" id="WP_016838160.1">
    <property type="nucleotide sequence ID" value="NZ_JAAXPW010000027.1"/>
</dbReference>
<evidence type="ECO:0000313" key="2">
    <source>
        <dbReference type="Proteomes" id="UP000557217"/>
    </source>
</evidence>
<dbReference type="EMBL" id="JACHGZ010000025">
    <property type="protein sequence ID" value="MBB5149644.1"/>
    <property type="molecule type" value="Genomic_DNA"/>
</dbReference>
<gene>
    <name evidence="1" type="ORF">HNR36_002036</name>
</gene>
<dbReference type="InterPro" id="IPR010368">
    <property type="entry name" value="Com_YlbF"/>
</dbReference>
<dbReference type="Pfam" id="PF06133">
    <property type="entry name" value="Com_YlbF"/>
    <property type="match status" value="1"/>
</dbReference>
<dbReference type="Gene3D" id="1.20.1500.10">
    <property type="entry name" value="YheA/YmcA-like"/>
    <property type="match status" value="1"/>
</dbReference>
<keyword evidence="2" id="KW-1185">Reference proteome</keyword>
<name>A0A840PWH3_URETH</name>
<proteinExistence type="predicted"/>
<dbReference type="InterPro" id="IPR023378">
    <property type="entry name" value="YheA/YmcA-like_dom_sf"/>
</dbReference>
<dbReference type="SUPFAM" id="SSF158622">
    <property type="entry name" value="YheA/YmcA-like"/>
    <property type="match status" value="1"/>
</dbReference>
<protein>
    <submittedName>
        <fullName evidence="1">Cell fate (Sporulation/competence/biofilm development) regulator YlbF (YheA/YmcA/DUF963 family)</fullName>
    </submittedName>
</protein>